<accession>A0A0G3GY25</accession>
<dbReference type="GO" id="GO:0008889">
    <property type="term" value="F:glycerophosphodiester phosphodiesterase activity"/>
    <property type="evidence" value="ECO:0007669"/>
    <property type="project" value="UniProtKB-EC"/>
</dbReference>
<dbReference type="RefSeq" id="WP_047240709.1">
    <property type="nucleotide sequence ID" value="NZ_CP011541.1"/>
</dbReference>
<reference evidence="2 3" key="1">
    <citation type="submission" date="2015-05" db="EMBL/GenBank/DDBJ databases">
        <title>Complete genome sequence of Corynebacterium epidermidicanis DSM 45586, isolated from the skin of a dog suffering from pruritus.</title>
        <authorList>
            <person name="Ruckert C."/>
            <person name="Albersmeier A."/>
            <person name="Winkler A."/>
            <person name="Tauch A."/>
        </authorList>
    </citation>
    <scope>NUCLEOTIDE SEQUENCE [LARGE SCALE GENOMIC DNA]</scope>
    <source>
        <strain evidence="2 3">DSM 45586</strain>
    </source>
</reference>
<dbReference type="CDD" id="cd08566">
    <property type="entry name" value="GDPD_AtGDE_like"/>
    <property type="match status" value="1"/>
</dbReference>
<dbReference type="PATRIC" id="fig|1050174.4.peg.1894"/>
<feature type="domain" description="GP-PDE" evidence="1">
    <location>
        <begin position="29"/>
        <end position="273"/>
    </location>
</feature>
<organism evidence="2 3">
    <name type="scientific">Corynebacterium epidermidicanis</name>
    <dbReference type="NCBI Taxonomy" id="1050174"/>
    <lineage>
        <taxon>Bacteria</taxon>
        <taxon>Bacillati</taxon>
        <taxon>Actinomycetota</taxon>
        <taxon>Actinomycetes</taxon>
        <taxon>Mycobacteriales</taxon>
        <taxon>Corynebacteriaceae</taxon>
        <taxon>Corynebacterium</taxon>
    </lineage>
</organism>
<dbReference type="InterPro" id="IPR017946">
    <property type="entry name" value="PLC-like_Pdiesterase_TIM-brl"/>
</dbReference>
<dbReference type="EMBL" id="CP011541">
    <property type="protein sequence ID" value="AKK03727.1"/>
    <property type="molecule type" value="Genomic_DNA"/>
</dbReference>
<keyword evidence="3" id="KW-1185">Reference proteome</keyword>
<dbReference type="PANTHER" id="PTHR46211">
    <property type="entry name" value="GLYCEROPHOSPHORYL DIESTER PHOSPHODIESTERASE"/>
    <property type="match status" value="1"/>
</dbReference>
<evidence type="ECO:0000313" key="3">
    <source>
        <dbReference type="Proteomes" id="UP000035368"/>
    </source>
</evidence>
<evidence type="ECO:0000259" key="1">
    <source>
        <dbReference type="Pfam" id="PF03009"/>
    </source>
</evidence>
<dbReference type="GO" id="GO:0006629">
    <property type="term" value="P:lipid metabolic process"/>
    <property type="evidence" value="ECO:0007669"/>
    <property type="project" value="InterPro"/>
</dbReference>
<keyword evidence="2" id="KW-0378">Hydrolase</keyword>
<dbReference type="STRING" id="1050174.CEPID_09410"/>
<dbReference type="KEGG" id="cei:CEPID_09410"/>
<dbReference type="SUPFAM" id="SSF51695">
    <property type="entry name" value="PLC-like phosphodiesterases"/>
    <property type="match status" value="1"/>
</dbReference>
<name>A0A0G3GY25_9CORY</name>
<evidence type="ECO:0000313" key="2">
    <source>
        <dbReference type="EMBL" id="AKK03727.1"/>
    </source>
</evidence>
<dbReference type="Proteomes" id="UP000035368">
    <property type="component" value="Chromosome"/>
</dbReference>
<sequence>MTFGRPEFAEENRLINATLGRQLPLVVAHRGVAAGTVVENTSIAVSAAFLSGAGMVEIDATMSRDGEFYAFHDGLENKHFGIHTNLQNLSAAEISSLKYHADGSELAEGAVEKLGALLASFAGKSEFLFNLDRSWPWWTTLLPLLDQLHMTQQLLLKAPADSPQIKSLAEHPVKYPFMPICRTSAEAWALTDEAGLNMMGVELLADSPEHEFARSDTIEAFAKQGLFVFVNAENVDSETPLFAGFDDATSLQNGFDQGWGELLGRGVHAIQTDWPWLLSSYAAECMRGAGVQTDG</sequence>
<dbReference type="Gene3D" id="3.20.20.190">
    <property type="entry name" value="Phosphatidylinositol (PI) phosphodiesterase"/>
    <property type="match status" value="1"/>
</dbReference>
<proteinExistence type="predicted"/>
<dbReference type="InterPro" id="IPR030395">
    <property type="entry name" value="GP_PDE_dom"/>
</dbReference>
<gene>
    <name evidence="2" type="ORF">CEPID_09410</name>
</gene>
<dbReference type="Pfam" id="PF03009">
    <property type="entry name" value="GDPD"/>
    <property type="match status" value="1"/>
</dbReference>
<dbReference type="OrthoDB" id="1854250at2"/>
<dbReference type="AlphaFoldDB" id="A0A0G3GY25"/>
<dbReference type="EC" id="3.1.4.46" evidence="2"/>
<dbReference type="PANTHER" id="PTHR46211:SF1">
    <property type="entry name" value="GLYCEROPHOSPHODIESTER PHOSPHODIESTERASE, CYTOPLASMIC"/>
    <property type="match status" value="1"/>
</dbReference>
<protein>
    <submittedName>
        <fullName evidence="2">Glycerophosphoryl diester phosphodiesterase</fullName>
        <ecNumber evidence="2">3.1.4.46</ecNumber>
    </submittedName>
</protein>